<dbReference type="EMBL" id="JAVFCB010000001">
    <property type="protein sequence ID" value="MDQ4212853.1"/>
    <property type="molecule type" value="Genomic_DNA"/>
</dbReference>
<dbReference type="RefSeq" id="WP_308487775.1">
    <property type="nucleotide sequence ID" value="NZ_JAVFCB010000001.1"/>
</dbReference>
<proteinExistence type="predicted"/>
<dbReference type="InterPro" id="IPR008492">
    <property type="entry name" value="Rv2714-like"/>
</dbReference>
<dbReference type="Gene3D" id="3.40.50.10900">
    <property type="entry name" value="PAC-like subunit"/>
    <property type="match status" value="1"/>
</dbReference>
<dbReference type="PIRSF" id="PIRSF028754">
    <property type="entry name" value="UCP028754"/>
    <property type="match status" value="1"/>
</dbReference>
<dbReference type="InterPro" id="IPR019151">
    <property type="entry name" value="Proteasome_assmbl_chaperone_2"/>
</dbReference>
<dbReference type="SUPFAM" id="SSF159659">
    <property type="entry name" value="Cgl1923-like"/>
    <property type="match status" value="1"/>
</dbReference>
<keyword evidence="3" id="KW-1185">Reference proteome</keyword>
<accession>A0ABU0XE12</accession>
<dbReference type="Pfam" id="PF09754">
    <property type="entry name" value="PAC2"/>
    <property type="match status" value="1"/>
</dbReference>
<evidence type="ECO:0000313" key="3">
    <source>
        <dbReference type="Proteomes" id="UP001230289"/>
    </source>
</evidence>
<organism evidence="2 3">
    <name type="scientific">Microbacterium capsulatum</name>
    <dbReference type="NCBI Taxonomy" id="3041921"/>
    <lineage>
        <taxon>Bacteria</taxon>
        <taxon>Bacillati</taxon>
        <taxon>Actinomycetota</taxon>
        <taxon>Actinomycetes</taxon>
        <taxon>Micrococcales</taxon>
        <taxon>Microbacteriaceae</taxon>
        <taxon>Microbacterium</taxon>
    </lineage>
</organism>
<dbReference type="Proteomes" id="UP001230289">
    <property type="component" value="Unassembled WGS sequence"/>
</dbReference>
<protein>
    <submittedName>
        <fullName evidence="2">PAC2 family protein</fullName>
    </submittedName>
</protein>
<name>A0ABU0XE12_9MICO</name>
<gene>
    <name evidence="2" type="ORF">RBR11_02880</name>
</gene>
<reference evidence="2 3" key="1">
    <citation type="submission" date="2023-08" db="EMBL/GenBank/DDBJ databases">
        <title>Microbacterium sp. nov., isolated from a waste landfill.</title>
        <authorList>
            <person name="Wen W."/>
        </authorList>
    </citation>
    <scope>NUCLEOTIDE SEQUENCE [LARGE SCALE GENOMIC DNA]</scope>
    <source>
        <strain evidence="2 3">ASV81</strain>
    </source>
</reference>
<evidence type="ECO:0000313" key="2">
    <source>
        <dbReference type="EMBL" id="MDQ4212853.1"/>
    </source>
</evidence>
<comment type="caution">
    <text evidence="2">The sequence shown here is derived from an EMBL/GenBank/DDBJ whole genome shotgun (WGS) entry which is preliminary data.</text>
</comment>
<sequence>MQVLGSRIVVAAFDGWNDAGEAATAAVGQIDAGHGYDVVHAVDPELYFDYQWARPTLKRSTDGTRSLRWPEARMLRPTDEQAEPRLWLLTGTEPARAWQAFSAEFIDVALTEDITGFVTLGAMLSDVPHTRPISIFASSENAEVREALGIERSTYEGPIGILSALEHAAEQAGIPALSLWANVPHYVQTGGSSPKATLALLDRLHEVTGVDVPRGQLATEAAMWEATIDAAAAEDEEMAAYIEQLETKRDTWESPDASGEAIAQAFERFFRRNGEGPGDHKPGPGDHKR</sequence>
<dbReference type="InterPro" id="IPR038389">
    <property type="entry name" value="PSMG2_sf"/>
</dbReference>
<evidence type="ECO:0000256" key="1">
    <source>
        <dbReference type="SAM" id="MobiDB-lite"/>
    </source>
</evidence>
<feature type="region of interest" description="Disordered" evidence="1">
    <location>
        <begin position="270"/>
        <end position="289"/>
    </location>
</feature>